<evidence type="ECO:0000256" key="4">
    <source>
        <dbReference type="ARBA" id="ARBA00022723"/>
    </source>
</evidence>
<evidence type="ECO:0000256" key="5">
    <source>
        <dbReference type="ARBA" id="ARBA00022759"/>
    </source>
</evidence>
<evidence type="ECO:0000256" key="14">
    <source>
        <dbReference type="ARBA" id="ARBA00049244"/>
    </source>
</evidence>
<evidence type="ECO:0000256" key="3">
    <source>
        <dbReference type="ARBA" id="ARBA00022722"/>
    </source>
</evidence>
<evidence type="ECO:0000256" key="12">
    <source>
        <dbReference type="ARBA" id="ARBA00023172"/>
    </source>
</evidence>
<evidence type="ECO:0000256" key="10">
    <source>
        <dbReference type="ARBA" id="ARBA00022918"/>
    </source>
</evidence>
<keyword evidence="17" id="KW-1185">Reference proteome</keyword>
<gene>
    <name evidence="16" type="ORF">O181_054583</name>
</gene>
<comment type="caution">
    <text evidence="16">The sequence shown here is derived from an EMBL/GenBank/DDBJ whole genome shotgun (WGS) entry which is preliminary data.</text>
</comment>
<evidence type="ECO:0000259" key="15">
    <source>
        <dbReference type="PROSITE" id="PS50994"/>
    </source>
</evidence>
<keyword evidence="5" id="KW-0255">Endonuclease</keyword>
<sequence>MKYVLIIQDFSSWLTAAIPLRNKTEAKIQFIDWMKRFTTASSFKIECIRTDNGSEFKNSTISAFTTQHGIAHELSIPYEHHQNGCIERTNQTLIDIARTSLISAGIPARLWPYSFKHSAFIFNRVLHADLDKTPYKIVSGLKPTLLLLKVFGAKAYLFIICTGKILARGDL</sequence>
<comment type="catalytic activity">
    <reaction evidence="13">
        <text>DNA(n) + a 2'-deoxyribonucleoside 5'-triphosphate = DNA(n+1) + diphosphate</text>
        <dbReference type="Rhea" id="RHEA:22508"/>
        <dbReference type="Rhea" id="RHEA-COMP:17339"/>
        <dbReference type="Rhea" id="RHEA-COMP:17340"/>
        <dbReference type="ChEBI" id="CHEBI:33019"/>
        <dbReference type="ChEBI" id="CHEBI:61560"/>
        <dbReference type="ChEBI" id="CHEBI:173112"/>
        <dbReference type="EC" id="2.7.7.49"/>
    </reaction>
</comment>
<dbReference type="GO" id="GO:0046872">
    <property type="term" value="F:metal ion binding"/>
    <property type="evidence" value="ECO:0007669"/>
    <property type="project" value="UniProtKB-KW"/>
</dbReference>
<dbReference type="Gene3D" id="3.30.420.10">
    <property type="entry name" value="Ribonuclease H-like superfamily/Ribonuclease H"/>
    <property type="match status" value="1"/>
</dbReference>
<comment type="catalytic activity">
    <reaction evidence="14">
        <text>DNA(n) + a 2'-deoxyribonucleoside 5'-triphosphate = DNA(n+1) + diphosphate</text>
        <dbReference type="Rhea" id="RHEA:22508"/>
        <dbReference type="Rhea" id="RHEA-COMP:17339"/>
        <dbReference type="Rhea" id="RHEA-COMP:17340"/>
        <dbReference type="ChEBI" id="CHEBI:33019"/>
        <dbReference type="ChEBI" id="CHEBI:61560"/>
        <dbReference type="ChEBI" id="CHEBI:173112"/>
        <dbReference type="EC" id="2.7.7.7"/>
    </reaction>
</comment>
<organism evidence="16 17">
    <name type="scientific">Austropuccinia psidii MF-1</name>
    <dbReference type="NCBI Taxonomy" id="1389203"/>
    <lineage>
        <taxon>Eukaryota</taxon>
        <taxon>Fungi</taxon>
        <taxon>Dikarya</taxon>
        <taxon>Basidiomycota</taxon>
        <taxon>Pucciniomycotina</taxon>
        <taxon>Pucciniomycetes</taxon>
        <taxon>Pucciniales</taxon>
        <taxon>Sphaerophragmiaceae</taxon>
        <taxon>Austropuccinia</taxon>
    </lineage>
</organism>
<dbReference type="GO" id="GO:0006310">
    <property type="term" value="P:DNA recombination"/>
    <property type="evidence" value="ECO:0007669"/>
    <property type="project" value="UniProtKB-KW"/>
</dbReference>
<evidence type="ECO:0000313" key="17">
    <source>
        <dbReference type="Proteomes" id="UP000765509"/>
    </source>
</evidence>
<keyword evidence="11" id="KW-0239">DNA-directed DNA polymerase</keyword>
<dbReference type="OrthoDB" id="3243429at2759"/>
<dbReference type="InterPro" id="IPR039537">
    <property type="entry name" value="Retrotran_Ty1/copia-like"/>
</dbReference>
<evidence type="ECO:0000256" key="9">
    <source>
        <dbReference type="ARBA" id="ARBA00022908"/>
    </source>
</evidence>
<protein>
    <recommendedName>
        <fullName evidence="15">Integrase catalytic domain-containing protein</fullName>
    </recommendedName>
</protein>
<evidence type="ECO:0000256" key="11">
    <source>
        <dbReference type="ARBA" id="ARBA00022932"/>
    </source>
</evidence>
<dbReference type="GO" id="GO:0003964">
    <property type="term" value="F:RNA-directed DNA polymerase activity"/>
    <property type="evidence" value="ECO:0007669"/>
    <property type="project" value="UniProtKB-KW"/>
</dbReference>
<keyword evidence="1" id="KW-0815">Transposition</keyword>
<dbReference type="GO" id="GO:0004519">
    <property type="term" value="F:endonuclease activity"/>
    <property type="evidence" value="ECO:0007669"/>
    <property type="project" value="UniProtKB-KW"/>
</dbReference>
<evidence type="ECO:0000256" key="8">
    <source>
        <dbReference type="ARBA" id="ARBA00022884"/>
    </source>
</evidence>
<evidence type="ECO:0000256" key="7">
    <source>
        <dbReference type="ARBA" id="ARBA00022842"/>
    </source>
</evidence>
<dbReference type="SUPFAM" id="SSF53098">
    <property type="entry name" value="Ribonuclease H-like"/>
    <property type="match status" value="1"/>
</dbReference>
<dbReference type="PANTHER" id="PTHR42648">
    <property type="entry name" value="TRANSPOSASE, PUTATIVE-RELATED"/>
    <property type="match status" value="1"/>
</dbReference>
<dbReference type="InterPro" id="IPR036397">
    <property type="entry name" value="RNaseH_sf"/>
</dbReference>
<dbReference type="Proteomes" id="UP000765509">
    <property type="component" value="Unassembled WGS sequence"/>
</dbReference>
<proteinExistence type="predicted"/>
<dbReference type="InterPro" id="IPR001584">
    <property type="entry name" value="Integrase_cat-core"/>
</dbReference>
<dbReference type="GO" id="GO:0016787">
    <property type="term" value="F:hydrolase activity"/>
    <property type="evidence" value="ECO:0007669"/>
    <property type="project" value="UniProtKB-KW"/>
</dbReference>
<dbReference type="PROSITE" id="PS50994">
    <property type="entry name" value="INTEGRASE"/>
    <property type="match status" value="1"/>
</dbReference>
<keyword evidence="3" id="KW-0540">Nuclease</keyword>
<keyword evidence="2" id="KW-0548">Nucleotidyltransferase</keyword>
<dbReference type="GO" id="GO:0003723">
    <property type="term" value="F:RNA binding"/>
    <property type="evidence" value="ECO:0007669"/>
    <property type="project" value="UniProtKB-KW"/>
</dbReference>
<keyword evidence="10" id="KW-0695">RNA-directed DNA polymerase</keyword>
<dbReference type="AlphaFoldDB" id="A0A9Q3HRK3"/>
<dbReference type="EMBL" id="AVOT02024276">
    <property type="protein sequence ID" value="MBW0514868.1"/>
    <property type="molecule type" value="Genomic_DNA"/>
</dbReference>
<keyword evidence="8" id="KW-0694">RNA-binding</keyword>
<keyword evidence="6" id="KW-0378">Hydrolase</keyword>
<dbReference type="GO" id="GO:0032196">
    <property type="term" value="P:transposition"/>
    <property type="evidence" value="ECO:0007669"/>
    <property type="project" value="UniProtKB-KW"/>
</dbReference>
<evidence type="ECO:0000256" key="6">
    <source>
        <dbReference type="ARBA" id="ARBA00022801"/>
    </source>
</evidence>
<keyword evidence="12" id="KW-0233">DNA recombination</keyword>
<evidence type="ECO:0000256" key="2">
    <source>
        <dbReference type="ARBA" id="ARBA00022695"/>
    </source>
</evidence>
<feature type="domain" description="Integrase catalytic" evidence="15">
    <location>
        <begin position="1"/>
        <end position="142"/>
    </location>
</feature>
<dbReference type="InterPro" id="IPR012337">
    <property type="entry name" value="RNaseH-like_sf"/>
</dbReference>
<keyword evidence="9" id="KW-0229">DNA integration</keyword>
<dbReference type="GO" id="GO:0015074">
    <property type="term" value="P:DNA integration"/>
    <property type="evidence" value="ECO:0007669"/>
    <property type="project" value="UniProtKB-KW"/>
</dbReference>
<keyword evidence="11" id="KW-0808">Transferase</keyword>
<dbReference type="GO" id="GO:0003887">
    <property type="term" value="F:DNA-directed DNA polymerase activity"/>
    <property type="evidence" value="ECO:0007669"/>
    <property type="project" value="UniProtKB-KW"/>
</dbReference>
<dbReference type="PANTHER" id="PTHR42648:SF11">
    <property type="entry name" value="TRANSPOSON TY4-P GAG-POL POLYPROTEIN"/>
    <property type="match status" value="1"/>
</dbReference>
<evidence type="ECO:0000256" key="1">
    <source>
        <dbReference type="ARBA" id="ARBA00022578"/>
    </source>
</evidence>
<keyword evidence="4" id="KW-0479">Metal-binding</keyword>
<keyword evidence="7" id="KW-0460">Magnesium</keyword>
<accession>A0A9Q3HRK3</accession>
<evidence type="ECO:0000256" key="13">
    <source>
        <dbReference type="ARBA" id="ARBA00048173"/>
    </source>
</evidence>
<reference evidence="16" key="1">
    <citation type="submission" date="2021-03" db="EMBL/GenBank/DDBJ databases">
        <title>Draft genome sequence of rust myrtle Austropuccinia psidii MF-1, a brazilian biotype.</title>
        <authorList>
            <person name="Quecine M.C."/>
            <person name="Pachon D.M.R."/>
            <person name="Bonatelli M.L."/>
            <person name="Correr F.H."/>
            <person name="Franceschini L.M."/>
            <person name="Leite T.F."/>
            <person name="Margarido G.R.A."/>
            <person name="Almeida C.A."/>
            <person name="Ferrarezi J.A."/>
            <person name="Labate C.A."/>
        </authorList>
    </citation>
    <scope>NUCLEOTIDE SEQUENCE</scope>
    <source>
        <strain evidence="16">MF-1</strain>
    </source>
</reference>
<name>A0A9Q3HRK3_9BASI</name>
<dbReference type="GO" id="GO:0005634">
    <property type="term" value="C:nucleus"/>
    <property type="evidence" value="ECO:0007669"/>
    <property type="project" value="UniProtKB-ARBA"/>
</dbReference>
<evidence type="ECO:0000313" key="16">
    <source>
        <dbReference type="EMBL" id="MBW0514868.1"/>
    </source>
</evidence>